<feature type="compositionally biased region" description="Low complexity" evidence="1">
    <location>
        <begin position="394"/>
        <end position="404"/>
    </location>
</feature>
<feature type="region of interest" description="Disordered" evidence="1">
    <location>
        <begin position="363"/>
        <end position="430"/>
    </location>
</feature>
<feature type="region of interest" description="Disordered" evidence="1">
    <location>
        <begin position="268"/>
        <end position="294"/>
    </location>
</feature>
<dbReference type="Proteomes" id="UP001169217">
    <property type="component" value="Unassembled WGS sequence"/>
</dbReference>
<feature type="compositionally biased region" description="Basic and acidic residues" evidence="1">
    <location>
        <begin position="502"/>
        <end position="513"/>
    </location>
</feature>
<feature type="compositionally biased region" description="Pro residues" evidence="1">
    <location>
        <begin position="417"/>
        <end position="428"/>
    </location>
</feature>
<evidence type="ECO:0000256" key="1">
    <source>
        <dbReference type="SAM" id="MobiDB-lite"/>
    </source>
</evidence>
<name>A0ABQ9PYI7_9PEZI</name>
<gene>
    <name evidence="4" type="ORF">CLIM01_06025</name>
</gene>
<proteinExistence type="predicted"/>
<evidence type="ECO:0000313" key="5">
    <source>
        <dbReference type="Proteomes" id="UP001169217"/>
    </source>
</evidence>
<feature type="region of interest" description="Disordered" evidence="1">
    <location>
        <begin position="487"/>
        <end position="524"/>
    </location>
</feature>
<feature type="transmembrane region" description="Helical" evidence="2">
    <location>
        <begin position="236"/>
        <end position="257"/>
    </location>
</feature>
<keyword evidence="5" id="KW-1185">Reference proteome</keyword>
<accession>A0ABQ9PYI7</accession>
<comment type="caution">
    <text evidence="4">The sequence shown here is derived from an EMBL/GenBank/DDBJ whole genome shotgun (WGS) entry which is preliminary data.</text>
</comment>
<organism evidence="4 5">
    <name type="scientific">Colletotrichum limetticola</name>
    <dbReference type="NCBI Taxonomy" id="1209924"/>
    <lineage>
        <taxon>Eukaryota</taxon>
        <taxon>Fungi</taxon>
        <taxon>Dikarya</taxon>
        <taxon>Ascomycota</taxon>
        <taxon>Pezizomycotina</taxon>
        <taxon>Sordariomycetes</taxon>
        <taxon>Hypocreomycetidae</taxon>
        <taxon>Glomerellales</taxon>
        <taxon>Glomerellaceae</taxon>
        <taxon>Colletotrichum</taxon>
        <taxon>Colletotrichum acutatum species complex</taxon>
    </lineage>
</organism>
<evidence type="ECO:0000256" key="3">
    <source>
        <dbReference type="SAM" id="SignalP"/>
    </source>
</evidence>
<feature type="signal peptide" evidence="3">
    <location>
        <begin position="1"/>
        <end position="21"/>
    </location>
</feature>
<evidence type="ECO:0000313" key="4">
    <source>
        <dbReference type="EMBL" id="KAK0376609.1"/>
    </source>
</evidence>
<reference evidence="4" key="1">
    <citation type="submission" date="2023-04" db="EMBL/GenBank/DDBJ databases">
        <title>Colletotrichum limetticola genome sequence.</title>
        <authorList>
            <person name="Baroncelli R."/>
        </authorList>
    </citation>
    <scope>NUCLEOTIDE SEQUENCE</scope>
    <source>
        <strain evidence="4">KLA-Anderson</strain>
    </source>
</reference>
<keyword evidence="2" id="KW-0472">Membrane</keyword>
<feature type="chain" id="PRO_5046380068" evidence="3">
    <location>
        <begin position="22"/>
        <end position="524"/>
    </location>
</feature>
<dbReference type="EMBL" id="JARUPT010000158">
    <property type="protein sequence ID" value="KAK0376609.1"/>
    <property type="molecule type" value="Genomic_DNA"/>
</dbReference>
<sequence length="524" mass="56062">MMFSSTWRLVATASLVSTAFCLDVTPDSDCAALCLGGSNGTSVDTSASPTNSSDIVCENNQYHTSGKGIKFKNCVSCLQESQATKGSDSDTAAFLRNIRYAVDSCIYSFPEAVSDLNSPCGIKAACEPLRNALTTSLTTSNSDNTYDYCIADGAKFPSSYWPCVKCLQSSEQQSYLSNFLIALKAGCQQKPALGNVIALTGQIFSDTPVNITDQSTNTTMPGDGGASATTMTMGTIVGIAVGGGLVFIGAICLFVVYCRKQRKIRDEANRDRDDLPPRADSNASSHTTINPYLPIADHKKSSSINSFNYELQEKHMASADYYEEDSRIGRSNASYNFDPHMAHHNAGSALPTHPAYIPRAMSRQTQHSVTPPNQNYPPPPMDSGVIPIFPPTVASRSSSPAPSRWHSGLASQRTSPLLPPPPAGPPPRTTMVPSISMPTMPRLRIPKKYAPPQIIVSGASPIDGMNNAAGMSISEPLSLRESRFQDRPLAGGPVTTNIAPVRDVDPSDWERDIPIGSGKSTLYG</sequence>
<feature type="compositionally biased region" description="Basic and acidic residues" evidence="1">
    <location>
        <begin position="268"/>
        <end position="277"/>
    </location>
</feature>
<keyword evidence="2" id="KW-1133">Transmembrane helix</keyword>
<feature type="compositionally biased region" description="Polar residues" evidence="1">
    <location>
        <begin position="281"/>
        <end position="290"/>
    </location>
</feature>
<keyword evidence="3" id="KW-0732">Signal</keyword>
<evidence type="ECO:0000256" key="2">
    <source>
        <dbReference type="SAM" id="Phobius"/>
    </source>
</evidence>
<keyword evidence="2" id="KW-0812">Transmembrane</keyword>
<protein>
    <submittedName>
        <fullName evidence="4">Exo-alpha-sialidase neuraminidase</fullName>
    </submittedName>
</protein>